<keyword evidence="4" id="KW-1185">Reference proteome</keyword>
<dbReference type="EMBL" id="CAJNOC010002292">
    <property type="protein sequence ID" value="CAF0924298.1"/>
    <property type="molecule type" value="Genomic_DNA"/>
</dbReference>
<dbReference type="PANTHER" id="PTHR47642">
    <property type="entry name" value="ATP-DEPENDENT DNA HELICASE"/>
    <property type="match status" value="1"/>
</dbReference>
<dbReference type="GO" id="GO:0006310">
    <property type="term" value="P:DNA recombination"/>
    <property type="evidence" value="ECO:0007669"/>
    <property type="project" value="UniProtKB-KW"/>
</dbReference>
<keyword evidence="1" id="KW-0234">DNA repair</keyword>
<organism evidence="3 4">
    <name type="scientific">Brachionus calyciflorus</name>
    <dbReference type="NCBI Taxonomy" id="104777"/>
    <lineage>
        <taxon>Eukaryota</taxon>
        <taxon>Metazoa</taxon>
        <taxon>Spiralia</taxon>
        <taxon>Gnathifera</taxon>
        <taxon>Rotifera</taxon>
        <taxon>Eurotatoria</taxon>
        <taxon>Monogononta</taxon>
        <taxon>Pseudotrocha</taxon>
        <taxon>Ploima</taxon>
        <taxon>Brachionidae</taxon>
        <taxon>Brachionus</taxon>
    </lineage>
</organism>
<gene>
    <name evidence="3" type="ORF">OXX778_LOCUS12554</name>
</gene>
<reference evidence="3" key="1">
    <citation type="submission" date="2021-02" db="EMBL/GenBank/DDBJ databases">
        <authorList>
            <person name="Nowell W R."/>
        </authorList>
    </citation>
    <scope>NUCLEOTIDE SEQUENCE</scope>
    <source>
        <strain evidence="3">Ploen Becks lab</strain>
    </source>
</reference>
<accession>A0A814B4Y4</accession>
<keyword evidence="1" id="KW-0067">ATP-binding</keyword>
<dbReference type="Proteomes" id="UP000663879">
    <property type="component" value="Unassembled WGS sequence"/>
</dbReference>
<dbReference type="GO" id="GO:0043139">
    <property type="term" value="F:5'-3' DNA helicase activity"/>
    <property type="evidence" value="ECO:0007669"/>
    <property type="project" value="UniProtKB-EC"/>
</dbReference>
<protein>
    <recommendedName>
        <fullName evidence="1">ATP-dependent DNA helicase</fullName>
        <ecNumber evidence="1">5.6.2.3</ecNumber>
    </recommendedName>
</protein>
<sequence length="137" mass="15869">MILSEIGQTVNEIEINEYENIHPDTNYDFLSHRKNYTEQQMKLSRVLKRYAQTAKAAFLIKGLTVHSLFEIRQIKKKEVNSPLNRKKLQELQRKFKGITHIIIDGYSMLSQAVLGIIDKRLRDATGKQSEYFGGVSI</sequence>
<evidence type="ECO:0000313" key="4">
    <source>
        <dbReference type="Proteomes" id="UP000663879"/>
    </source>
</evidence>
<comment type="cofactor">
    <cofactor evidence="1">
        <name>Mg(2+)</name>
        <dbReference type="ChEBI" id="CHEBI:18420"/>
    </cofactor>
</comment>
<dbReference type="GO" id="GO:0005524">
    <property type="term" value="F:ATP binding"/>
    <property type="evidence" value="ECO:0007669"/>
    <property type="project" value="UniProtKB-KW"/>
</dbReference>
<dbReference type="InterPro" id="IPR027417">
    <property type="entry name" value="P-loop_NTPase"/>
</dbReference>
<dbReference type="EC" id="5.6.2.3" evidence="1"/>
<comment type="similarity">
    <text evidence="1">Belongs to the helicase family.</text>
</comment>
<dbReference type="GO" id="GO:0000723">
    <property type="term" value="P:telomere maintenance"/>
    <property type="evidence" value="ECO:0007669"/>
    <property type="project" value="InterPro"/>
</dbReference>
<comment type="caution">
    <text evidence="3">The sequence shown here is derived from an EMBL/GenBank/DDBJ whole genome shotgun (WGS) entry which is preliminary data.</text>
</comment>
<evidence type="ECO:0000256" key="1">
    <source>
        <dbReference type="RuleBase" id="RU363044"/>
    </source>
</evidence>
<dbReference type="AlphaFoldDB" id="A0A814B4Y4"/>
<dbReference type="OrthoDB" id="10060396at2759"/>
<keyword evidence="1" id="KW-0347">Helicase</keyword>
<dbReference type="Gene3D" id="3.40.50.300">
    <property type="entry name" value="P-loop containing nucleotide triphosphate hydrolases"/>
    <property type="match status" value="1"/>
</dbReference>
<dbReference type="Pfam" id="PF05970">
    <property type="entry name" value="PIF1"/>
    <property type="match status" value="1"/>
</dbReference>
<keyword evidence="1" id="KW-0378">Hydrolase</keyword>
<keyword evidence="1" id="KW-0547">Nucleotide-binding</keyword>
<keyword evidence="1" id="KW-0227">DNA damage</keyword>
<dbReference type="GO" id="GO:0006281">
    <property type="term" value="P:DNA repair"/>
    <property type="evidence" value="ECO:0007669"/>
    <property type="project" value="UniProtKB-KW"/>
</dbReference>
<dbReference type="InterPro" id="IPR010285">
    <property type="entry name" value="DNA_helicase_pif1-like_DEAD"/>
</dbReference>
<evidence type="ECO:0000259" key="2">
    <source>
        <dbReference type="Pfam" id="PF05970"/>
    </source>
</evidence>
<proteinExistence type="inferred from homology"/>
<dbReference type="PANTHER" id="PTHR47642:SF6">
    <property type="entry name" value="ATP-DEPENDENT DNA HELICASE"/>
    <property type="match status" value="1"/>
</dbReference>
<comment type="catalytic activity">
    <reaction evidence="1">
        <text>ATP + H2O = ADP + phosphate + H(+)</text>
        <dbReference type="Rhea" id="RHEA:13065"/>
        <dbReference type="ChEBI" id="CHEBI:15377"/>
        <dbReference type="ChEBI" id="CHEBI:15378"/>
        <dbReference type="ChEBI" id="CHEBI:30616"/>
        <dbReference type="ChEBI" id="CHEBI:43474"/>
        <dbReference type="ChEBI" id="CHEBI:456216"/>
        <dbReference type="EC" id="5.6.2.3"/>
    </reaction>
</comment>
<name>A0A814B4Y4_9BILA</name>
<evidence type="ECO:0000313" key="3">
    <source>
        <dbReference type="EMBL" id="CAF0924298.1"/>
    </source>
</evidence>
<dbReference type="GO" id="GO:0016787">
    <property type="term" value="F:hydrolase activity"/>
    <property type="evidence" value="ECO:0007669"/>
    <property type="project" value="UniProtKB-KW"/>
</dbReference>
<keyword evidence="1" id="KW-0233">DNA recombination</keyword>
<dbReference type="InterPro" id="IPR051055">
    <property type="entry name" value="PIF1_helicase"/>
</dbReference>
<feature type="domain" description="DNA helicase Pif1-like DEAD-box helicase" evidence="2">
    <location>
        <begin position="50"/>
        <end position="137"/>
    </location>
</feature>